<dbReference type="RefSeq" id="WP_201095376.1">
    <property type="nucleotide sequence ID" value="NZ_CP067393.1"/>
</dbReference>
<reference evidence="1 2" key="1">
    <citation type="submission" date="2021-01" db="EMBL/GenBank/DDBJ databases">
        <title>Entomomonas sp. F2A isolated from a house cricket (Acheta domesticus).</title>
        <authorList>
            <person name="Spergser J."/>
            <person name="Busse H.-J."/>
        </authorList>
    </citation>
    <scope>NUCLEOTIDE SEQUENCE [LARGE SCALE GENOMIC DNA]</scope>
    <source>
        <strain evidence="1 2">F2A</strain>
    </source>
</reference>
<keyword evidence="2" id="KW-1185">Reference proteome</keyword>
<sequence>MRVEQGVKILTTSEAAISVPNNEHFIIGTFDSGFIIHKAEPDNPKEMIGIIFKLETAIKIAKFLNKGGQDE</sequence>
<protein>
    <submittedName>
        <fullName evidence="1">Uncharacterized protein</fullName>
    </submittedName>
</protein>
<proteinExistence type="predicted"/>
<dbReference type="KEGG" id="eaz:JHT90_06545"/>
<evidence type="ECO:0000313" key="2">
    <source>
        <dbReference type="Proteomes" id="UP000595278"/>
    </source>
</evidence>
<dbReference type="AlphaFoldDB" id="A0A974NIA7"/>
<dbReference type="EMBL" id="CP067393">
    <property type="protein sequence ID" value="QQP86897.1"/>
    <property type="molecule type" value="Genomic_DNA"/>
</dbReference>
<accession>A0A974NIA7</accession>
<dbReference type="Proteomes" id="UP000595278">
    <property type="component" value="Chromosome"/>
</dbReference>
<evidence type="ECO:0000313" key="1">
    <source>
        <dbReference type="EMBL" id="QQP86897.1"/>
    </source>
</evidence>
<organism evidence="1 2">
    <name type="scientific">Entomomonas asaccharolytica</name>
    <dbReference type="NCBI Taxonomy" id="2785331"/>
    <lineage>
        <taxon>Bacteria</taxon>
        <taxon>Pseudomonadati</taxon>
        <taxon>Pseudomonadota</taxon>
        <taxon>Gammaproteobacteria</taxon>
        <taxon>Pseudomonadales</taxon>
        <taxon>Pseudomonadaceae</taxon>
        <taxon>Entomomonas</taxon>
    </lineage>
</organism>
<name>A0A974NIA7_9GAMM</name>
<gene>
    <name evidence="1" type="ORF">JHT90_06545</name>
</gene>